<gene>
    <name evidence="1" type="ORF">ACH5RR_018170</name>
</gene>
<dbReference type="Proteomes" id="UP001630127">
    <property type="component" value="Unassembled WGS sequence"/>
</dbReference>
<protein>
    <submittedName>
        <fullName evidence="1">Uncharacterized protein</fullName>
    </submittedName>
</protein>
<organism evidence="1 2">
    <name type="scientific">Cinchona calisaya</name>
    <dbReference type="NCBI Taxonomy" id="153742"/>
    <lineage>
        <taxon>Eukaryota</taxon>
        <taxon>Viridiplantae</taxon>
        <taxon>Streptophyta</taxon>
        <taxon>Embryophyta</taxon>
        <taxon>Tracheophyta</taxon>
        <taxon>Spermatophyta</taxon>
        <taxon>Magnoliopsida</taxon>
        <taxon>eudicotyledons</taxon>
        <taxon>Gunneridae</taxon>
        <taxon>Pentapetalae</taxon>
        <taxon>asterids</taxon>
        <taxon>lamiids</taxon>
        <taxon>Gentianales</taxon>
        <taxon>Rubiaceae</taxon>
        <taxon>Cinchonoideae</taxon>
        <taxon>Cinchoneae</taxon>
        <taxon>Cinchona</taxon>
    </lineage>
</organism>
<reference evidence="1 2" key="1">
    <citation type="submission" date="2024-11" db="EMBL/GenBank/DDBJ databases">
        <title>A near-complete genome assembly of Cinchona calisaya.</title>
        <authorList>
            <person name="Lian D.C."/>
            <person name="Zhao X.W."/>
            <person name="Wei L."/>
        </authorList>
    </citation>
    <scope>NUCLEOTIDE SEQUENCE [LARGE SCALE GENOMIC DNA]</scope>
    <source>
        <tissue evidence="1">Nenye</tissue>
    </source>
</reference>
<comment type="caution">
    <text evidence="1">The sequence shown here is derived from an EMBL/GenBank/DDBJ whole genome shotgun (WGS) entry which is preliminary data.</text>
</comment>
<dbReference type="EMBL" id="JBJUIK010000008">
    <property type="protein sequence ID" value="KAL3520021.1"/>
    <property type="molecule type" value="Genomic_DNA"/>
</dbReference>
<dbReference type="AlphaFoldDB" id="A0ABD2ZKT9"/>
<proteinExistence type="predicted"/>
<name>A0ABD2ZKT9_9GENT</name>
<evidence type="ECO:0000313" key="2">
    <source>
        <dbReference type="Proteomes" id="UP001630127"/>
    </source>
</evidence>
<sequence length="133" mass="15547">MLMKMGFPGVNMFAQKSSWISENYWERDCSVRISNSTQVYGSLQYGAWLRLERALGSPNSWLRPIANNGVSNGVQKDEDKLLNWQDMRTDPISLTVNEGKIGKDQKIILEKGWRLVEIRKFKILWRREVRTLK</sequence>
<accession>A0ABD2ZKT9</accession>
<keyword evidence="2" id="KW-1185">Reference proteome</keyword>
<evidence type="ECO:0000313" key="1">
    <source>
        <dbReference type="EMBL" id="KAL3520021.1"/>
    </source>
</evidence>